<feature type="domain" description="YMGG-like Gly-zipper" evidence="2">
    <location>
        <begin position="25"/>
        <end position="68"/>
    </location>
</feature>
<name>A0A1U7JL18_9HYPH</name>
<dbReference type="RefSeq" id="WP_028480156.1">
    <property type="nucleotide sequence ID" value="NZ_LVVZ01000005.1"/>
</dbReference>
<proteinExistence type="predicted"/>
<evidence type="ECO:0000259" key="2">
    <source>
        <dbReference type="Pfam" id="PF13441"/>
    </source>
</evidence>
<evidence type="ECO:0000313" key="4">
    <source>
        <dbReference type="Proteomes" id="UP000185783"/>
    </source>
</evidence>
<dbReference type="AlphaFoldDB" id="A0A1U7JL18"/>
<organism evidence="3 4">
    <name type="scientific">Pseudovibrio exalbescens</name>
    <dbReference type="NCBI Taxonomy" id="197461"/>
    <lineage>
        <taxon>Bacteria</taxon>
        <taxon>Pseudomonadati</taxon>
        <taxon>Pseudomonadota</taxon>
        <taxon>Alphaproteobacteria</taxon>
        <taxon>Hyphomicrobiales</taxon>
        <taxon>Stappiaceae</taxon>
        <taxon>Pseudovibrio</taxon>
    </lineage>
</organism>
<dbReference type="STRING" id="197461.A3843_03145"/>
<keyword evidence="1" id="KW-0732">Signal</keyword>
<evidence type="ECO:0000256" key="1">
    <source>
        <dbReference type="SAM" id="SignalP"/>
    </source>
</evidence>
<dbReference type="InterPro" id="IPR027367">
    <property type="entry name" value="Gly-zipper_YMGG"/>
</dbReference>
<dbReference type="Pfam" id="PF13441">
    <property type="entry name" value="Gly-zipper_YMGG"/>
    <property type="match status" value="1"/>
</dbReference>
<protein>
    <submittedName>
        <fullName evidence="3">Bacteriocin</fullName>
    </submittedName>
</protein>
<sequence length="89" mass="8273">MKKIALVSVALLALAGCNTSSQGDRTLAGAGIGAATGAAVGAATGGNTGSTLAGAAIGGVAGGIIGNQTAPKNCTAYDQNGRPYAVPCP</sequence>
<comment type="caution">
    <text evidence="3">The sequence shown here is derived from an EMBL/GenBank/DDBJ whole genome shotgun (WGS) entry which is preliminary data.</text>
</comment>
<dbReference type="EMBL" id="LVVZ01000005">
    <property type="protein sequence ID" value="OKL45341.1"/>
    <property type="molecule type" value="Genomic_DNA"/>
</dbReference>
<accession>A0A1U7JL18</accession>
<reference evidence="3 4" key="1">
    <citation type="submission" date="2016-03" db="EMBL/GenBank/DDBJ databases">
        <title>Genome sequence of Nesiotobacter sp. nov., a moderately halophilic alphaproteobacterium isolated from the Yellow Sea, China.</title>
        <authorList>
            <person name="Zhang G."/>
            <person name="Zhang R."/>
        </authorList>
    </citation>
    <scope>NUCLEOTIDE SEQUENCE [LARGE SCALE GENOMIC DNA]</scope>
    <source>
        <strain evidence="3 4">WB1-6</strain>
    </source>
</reference>
<evidence type="ECO:0000313" key="3">
    <source>
        <dbReference type="EMBL" id="OKL45341.1"/>
    </source>
</evidence>
<feature type="signal peptide" evidence="1">
    <location>
        <begin position="1"/>
        <end position="23"/>
    </location>
</feature>
<feature type="chain" id="PRO_5010524430" evidence="1">
    <location>
        <begin position="24"/>
        <end position="89"/>
    </location>
</feature>
<keyword evidence="4" id="KW-1185">Reference proteome</keyword>
<gene>
    <name evidence="3" type="ORF">A3843_03145</name>
</gene>
<dbReference type="PROSITE" id="PS51257">
    <property type="entry name" value="PROKAR_LIPOPROTEIN"/>
    <property type="match status" value="1"/>
</dbReference>
<dbReference type="Proteomes" id="UP000185783">
    <property type="component" value="Unassembled WGS sequence"/>
</dbReference>